<evidence type="ECO:0000313" key="2">
    <source>
        <dbReference type="EMBL" id="MDR4308593.1"/>
    </source>
</evidence>
<comment type="caution">
    <text evidence="2">The sequence shown here is derived from an EMBL/GenBank/DDBJ whole genome shotgun (WGS) entry which is preliminary data.</text>
</comment>
<dbReference type="RefSeq" id="WP_309394479.1">
    <property type="nucleotide sequence ID" value="NZ_JADBEO010000059.1"/>
</dbReference>
<proteinExistence type="predicted"/>
<gene>
    <name evidence="2" type="ORF">IHQ68_18385</name>
</gene>
<organism evidence="2 3">
    <name type="scientific">Chelatococcus sambhunathii</name>
    <dbReference type="NCBI Taxonomy" id="363953"/>
    <lineage>
        <taxon>Bacteria</taxon>
        <taxon>Pseudomonadati</taxon>
        <taxon>Pseudomonadota</taxon>
        <taxon>Alphaproteobacteria</taxon>
        <taxon>Hyphomicrobiales</taxon>
        <taxon>Chelatococcaceae</taxon>
        <taxon>Chelatococcus</taxon>
    </lineage>
</organism>
<sequence length="75" mass="7971">MDASHTRLLVRRLCYGAFPVAAVLIVPSFALMPNRKHDIPLAEADPAFLIGFGMALIGVVLAATALLILVLAVED</sequence>
<reference evidence="2" key="1">
    <citation type="submission" date="2020-10" db="EMBL/GenBank/DDBJ databases">
        <authorList>
            <person name="Abbas A."/>
            <person name="Razzaq R."/>
            <person name="Waqas M."/>
            <person name="Abbas N."/>
            <person name="Nielsen T.K."/>
            <person name="Hansen L.H."/>
            <person name="Hussain S."/>
            <person name="Shahid M."/>
        </authorList>
    </citation>
    <scope>NUCLEOTIDE SEQUENCE</scope>
    <source>
        <strain evidence="2">S14</strain>
    </source>
</reference>
<name>A0ABU1DKR5_9HYPH</name>
<feature type="transmembrane region" description="Helical" evidence="1">
    <location>
        <begin position="12"/>
        <end position="32"/>
    </location>
</feature>
<evidence type="ECO:0000313" key="3">
    <source>
        <dbReference type="Proteomes" id="UP001181622"/>
    </source>
</evidence>
<keyword evidence="1" id="KW-0812">Transmembrane</keyword>
<keyword evidence="3" id="KW-1185">Reference proteome</keyword>
<evidence type="ECO:0000256" key="1">
    <source>
        <dbReference type="SAM" id="Phobius"/>
    </source>
</evidence>
<feature type="transmembrane region" description="Helical" evidence="1">
    <location>
        <begin position="47"/>
        <end position="73"/>
    </location>
</feature>
<keyword evidence="1" id="KW-1133">Transmembrane helix</keyword>
<keyword evidence="1" id="KW-0472">Membrane</keyword>
<accession>A0ABU1DKR5</accession>
<dbReference type="EMBL" id="JADBEO010000059">
    <property type="protein sequence ID" value="MDR4308593.1"/>
    <property type="molecule type" value="Genomic_DNA"/>
</dbReference>
<protein>
    <submittedName>
        <fullName evidence="2">Uncharacterized protein</fullName>
    </submittedName>
</protein>
<dbReference type="Proteomes" id="UP001181622">
    <property type="component" value="Unassembled WGS sequence"/>
</dbReference>